<feature type="region of interest" description="Disordered" evidence="1">
    <location>
        <begin position="1"/>
        <end position="64"/>
    </location>
</feature>
<sequence>MDGFKAAAASGPVYGESDFDERSNPPPRKDQHHNGVYGGWDEGDLPPFEPPAKKTLPIVSTSRR</sequence>
<organism evidence="2 3">
    <name type="scientific">Teichococcus aerophilus</name>
    <dbReference type="NCBI Taxonomy" id="1224513"/>
    <lineage>
        <taxon>Bacteria</taxon>
        <taxon>Pseudomonadati</taxon>
        <taxon>Pseudomonadota</taxon>
        <taxon>Alphaproteobacteria</taxon>
        <taxon>Acetobacterales</taxon>
        <taxon>Roseomonadaceae</taxon>
        <taxon>Roseomonas</taxon>
    </lineage>
</organism>
<reference evidence="2 3" key="1">
    <citation type="journal article" date="2013" name="Int. J. Syst. Evol. Microbiol.">
        <title>Roseomonas aerophila sp. nov., isolated from air.</title>
        <authorList>
            <person name="Kim S.J."/>
            <person name="Weon H.Y."/>
            <person name="Ahn J.H."/>
            <person name="Hong S.B."/>
            <person name="Seok S.J."/>
            <person name="Whang K.S."/>
            <person name="Kwon S.W."/>
        </authorList>
    </citation>
    <scope>NUCLEOTIDE SEQUENCE [LARGE SCALE GENOMIC DNA]</scope>
    <source>
        <strain evidence="2 3">NBRC 108923</strain>
    </source>
</reference>
<evidence type="ECO:0000256" key="1">
    <source>
        <dbReference type="SAM" id="MobiDB-lite"/>
    </source>
</evidence>
<proteinExistence type="predicted"/>
<accession>A0ABR7RJU2</accession>
<dbReference type="RefSeq" id="WP_187784013.1">
    <property type="nucleotide sequence ID" value="NZ_JACTVA010000010.1"/>
</dbReference>
<name>A0ABR7RJU2_9PROT</name>
<keyword evidence="3" id="KW-1185">Reference proteome</keyword>
<gene>
    <name evidence="2" type="ORF">IBL26_08375</name>
</gene>
<comment type="caution">
    <text evidence="2">The sequence shown here is derived from an EMBL/GenBank/DDBJ whole genome shotgun (WGS) entry which is preliminary data.</text>
</comment>
<protein>
    <submittedName>
        <fullName evidence="2">Uncharacterized protein</fullName>
    </submittedName>
</protein>
<evidence type="ECO:0000313" key="2">
    <source>
        <dbReference type="EMBL" id="MBC9206849.1"/>
    </source>
</evidence>
<dbReference type="Proteomes" id="UP000626026">
    <property type="component" value="Unassembled WGS sequence"/>
</dbReference>
<evidence type="ECO:0000313" key="3">
    <source>
        <dbReference type="Proteomes" id="UP000626026"/>
    </source>
</evidence>
<dbReference type="EMBL" id="JACTVA010000010">
    <property type="protein sequence ID" value="MBC9206849.1"/>
    <property type="molecule type" value="Genomic_DNA"/>
</dbReference>
<feature type="compositionally biased region" description="Basic and acidic residues" evidence="1">
    <location>
        <begin position="20"/>
        <end position="33"/>
    </location>
</feature>